<dbReference type="PANTHER" id="PTHR30118:SF15">
    <property type="entry name" value="TRANSCRIPTIONAL REGULATORY PROTEIN"/>
    <property type="match status" value="1"/>
</dbReference>
<comment type="similarity">
    <text evidence="1">Belongs to the LysR transcriptional regulatory family.</text>
</comment>
<dbReference type="Gene3D" id="1.10.10.10">
    <property type="entry name" value="Winged helix-like DNA-binding domain superfamily/Winged helix DNA-binding domain"/>
    <property type="match status" value="1"/>
</dbReference>
<evidence type="ECO:0000313" key="7">
    <source>
        <dbReference type="Proteomes" id="UP000326287"/>
    </source>
</evidence>
<dbReference type="InterPro" id="IPR036390">
    <property type="entry name" value="WH_DNA-bd_sf"/>
</dbReference>
<protein>
    <submittedName>
        <fullName evidence="6">LysR family transcriptional regulator</fullName>
    </submittedName>
</protein>
<dbReference type="CDD" id="cd00090">
    <property type="entry name" value="HTH_ARSR"/>
    <property type="match status" value="1"/>
</dbReference>
<name>A0A5P9NP28_9GAMM</name>
<keyword evidence="3" id="KW-0238">DNA-binding</keyword>
<accession>A0A5P9NP28</accession>
<proteinExistence type="inferred from homology"/>
<dbReference type="PROSITE" id="PS50931">
    <property type="entry name" value="HTH_LYSR"/>
    <property type="match status" value="1"/>
</dbReference>
<evidence type="ECO:0000259" key="5">
    <source>
        <dbReference type="PROSITE" id="PS50931"/>
    </source>
</evidence>
<keyword evidence="4" id="KW-0804">Transcription</keyword>
<dbReference type="InterPro" id="IPR011991">
    <property type="entry name" value="ArsR-like_HTH"/>
</dbReference>
<gene>
    <name evidence="6" type="ORF">EY643_16870</name>
</gene>
<dbReference type="KEGG" id="halc:EY643_16870"/>
<dbReference type="SUPFAM" id="SSF53850">
    <property type="entry name" value="Periplasmic binding protein-like II"/>
    <property type="match status" value="1"/>
</dbReference>
<evidence type="ECO:0000313" key="6">
    <source>
        <dbReference type="EMBL" id="QFU77195.1"/>
    </source>
</evidence>
<dbReference type="Pfam" id="PF03466">
    <property type="entry name" value="LysR_substrate"/>
    <property type="match status" value="1"/>
</dbReference>
<dbReference type="SUPFAM" id="SSF46785">
    <property type="entry name" value="Winged helix' DNA-binding domain"/>
    <property type="match status" value="1"/>
</dbReference>
<dbReference type="InterPro" id="IPR050389">
    <property type="entry name" value="LysR-type_TF"/>
</dbReference>
<dbReference type="InterPro" id="IPR000847">
    <property type="entry name" value="LysR_HTH_N"/>
</dbReference>
<dbReference type="GO" id="GO:0003677">
    <property type="term" value="F:DNA binding"/>
    <property type="evidence" value="ECO:0007669"/>
    <property type="project" value="UniProtKB-KW"/>
</dbReference>
<dbReference type="InterPro" id="IPR005119">
    <property type="entry name" value="LysR_subst-bd"/>
</dbReference>
<dbReference type="AlphaFoldDB" id="A0A5P9NP28"/>
<dbReference type="PRINTS" id="PR00039">
    <property type="entry name" value="HTHLYSR"/>
</dbReference>
<keyword evidence="2" id="KW-0805">Transcription regulation</keyword>
<dbReference type="Proteomes" id="UP000326287">
    <property type="component" value="Chromosome"/>
</dbReference>
<dbReference type="GO" id="GO:0003700">
    <property type="term" value="F:DNA-binding transcription factor activity"/>
    <property type="evidence" value="ECO:0007669"/>
    <property type="project" value="InterPro"/>
</dbReference>
<dbReference type="PANTHER" id="PTHR30118">
    <property type="entry name" value="HTH-TYPE TRANSCRIPTIONAL REGULATOR LEUO-RELATED"/>
    <property type="match status" value="1"/>
</dbReference>
<reference evidence="6 7" key="1">
    <citation type="submission" date="2019-02" db="EMBL/GenBank/DDBJ databases">
        <authorList>
            <person name="Li S.-H."/>
        </authorList>
    </citation>
    <scope>NUCLEOTIDE SEQUENCE [LARGE SCALE GENOMIC DNA]</scope>
    <source>
        <strain evidence="6 7">IMCC14385</strain>
    </source>
</reference>
<evidence type="ECO:0000256" key="4">
    <source>
        <dbReference type="ARBA" id="ARBA00023163"/>
    </source>
</evidence>
<organism evidence="6 7">
    <name type="scientific">Halioglobus maricola</name>
    <dbReference type="NCBI Taxonomy" id="2601894"/>
    <lineage>
        <taxon>Bacteria</taxon>
        <taxon>Pseudomonadati</taxon>
        <taxon>Pseudomonadota</taxon>
        <taxon>Gammaproteobacteria</taxon>
        <taxon>Cellvibrionales</taxon>
        <taxon>Halieaceae</taxon>
        <taxon>Halioglobus</taxon>
    </lineage>
</organism>
<dbReference type="Gene3D" id="3.40.190.10">
    <property type="entry name" value="Periplasmic binding protein-like II"/>
    <property type="match status" value="2"/>
</dbReference>
<dbReference type="RefSeq" id="WP_153240340.1">
    <property type="nucleotide sequence ID" value="NZ_CP036422.1"/>
</dbReference>
<feature type="domain" description="HTH lysR-type" evidence="5">
    <location>
        <begin position="6"/>
        <end position="63"/>
    </location>
</feature>
<dbReference type="OrthoDB" id="8720143at2"/>
<evidence type="ECO:0000256" key="1">
    <source>
        <dbReference type="ARBA" id="ARBA00009437"/>
    </source>
</evidence>
<dbReference type="EMBL" id="CP036422">
    <property type="protein sequence ID" value="QFU77195.1"/>
    <property type="molecule type" value="Genomic_DNA"/>
</dbReference>
<keyword evidence="7" id="KW-1185">Reference proteome</keyword>
<sequence>MAGRKTNLNQLRILTVLLKEPNLSRASEILGVSQPTLSSALKQLREEFDDMLLVRVGNRMELTTKARTLCEPLDEIFDAVDKLWQMESATPETASRGIVIGTTDYGAAMTASGLRNELNRSAPGISVQYVDVAETKELINRENELDFYLVPDSICHSPVFQDFKYFPLFEEEMVYLVGNSNPLAELSAEEIEEQPDISFATFSVGLERYSSVTRKVISEFEQGRKIDLRVQQWSLLPLIAEETDSVVLLPRRLAKKLQDKFACKIIGSMNPGVAFAYCIMWDRVYQSDNVHEFVRNIFKKMYPR</sequence>
<dbReference type="InterPro" id="IPR036388">
    <property type="entry name" value="WH-like_DNA-bd_sf"/>
</dbReference>
<evidence type="ECO:0000256" key="2">
    <source>
        <dbReference type="ARBA" id="ARBA00023015"/>
    </source>
</evidence>
<dbReference type="Pfam" id="PF00126">
    <property type="entry name" value="HTH_1"/>
    <property type="match status" value="1"/>
</dbReference>
<evidence type="ECO:0000256" key="3">
    <source>
        <dbReference type="ARBA" id="ARBA00023125"/>
    </source>
</evidence>